<dbReference type="EC" id="3.4.11.10" evidence="8"/>
<sequence>MVDHPARGRFEPVPSTKSPVQVSVVTRLPAVEQAAALAVPVVEGHDPPADLGTGADRLAVVGFTGAAGQTLTLAGDDGRALVALGVGADAAVDATLVRDLAAQFARAVPQHQRLAVELPSEALAITAALFAQVVVEGVLLARWRYFVGAGNEQPTLTSLALVAPPEVADEARAGAARGEAVARAAAISRDLSNCPASTLTAARMGEVALELGAEAGLQVEVFGEDELIAMGCGGILGVNLGSVDEPRLIKMSYRPESPSGHLGLVGKGIMYDSGGISLKPSDESHAQMKNDMTGAAAILGAMTALGALDVRCSVTAYLCCTDNMPSGSAMKLGDVLRMRNGTTVEVLNTDAEGRLVMADGLCLAVEDGVDALIDIATLTGACLRTFGVEIAGVMGNSTSLVDQLRSAGAAADEPVWELPLHRPYRSQLESPIADLTNMGGVNAGSITAALFLEEFVGDVPWAHVDIAGTAQQPAVRTWRNKGASGFGAKLLLELAAGFELPAGSTR</sequence>
<keyword evidence="11" id="KW-1185">Reference proteome</keyword>
<dbReference type="PANTHER" id="PTHR11963">
    <property type="entry name" value="LEUCINE AMINOPEPTIDASE-RELATED"/>
    <property type="match status" value="1"/>
</dbReference>
<evidence type="ECO:0000256" key="3">
    <source>
        <dbReference type="ARBA" id="ARBA00009528"/>
    </source>
</evidence>
<dbReference type="Pfam" id="PF00883">
    <property type="entry name" value="Peptidase_M17"/>
    <property type="match status" value="1"/>
</dbReference>
<keyword evidence="6 8" id="KW-0378">Hydrolase</keyword>
<keyword evidence="4 8" id="KW-0031">Aminopeptidase</keyword>
<evidence type="ECO:0000256" key="4">
    <source>
        <dbReference type="ARBA" id="ARBA00022438"/>
    </source>
</evidence>
<dbReference type="Pfam" id="PF02789">
    <property type="entry name" value="Peptidase_M17_N"/>
    <property type="match status" value="1"/>
</dbReference>
<evidence type="ECO:0000256" key="1">
    <source>
        <dbReference type="ARBA" id="ARBA00000135"/>
    </source>
</evidence>
<comment type="catalytic activity">
    <reaction evidence="2 8">
        <text>Release of an N-terminal amino acid, preferentially leucine, but not glutamic or aspartic acids.</text>
        <dbReference type="EC" id="3.4.11.10"/>
    </reaction>
</comment>
<dbReference type="SUPFAM" id="SSF53187">
    <property type="entry name" value="Zn-dependent exopeptidases"/>
    <property type="match status" value="1"/>
</dbReference>
<evidence type="ECO:0000256" key="6">
    <source>
        <dbReference type="ARBA" id="ARBA00022801"/>
    </source>
</evidence>
<keyword evidence="5 8" id="KW-0645">Protease</keyword>
<feature type="binding site" evidence="8">
    <location>
        <position position="272"/>
    </location>
    <ligand>
        <name>Mn(2+)</name>
        <dbReference type="ChEBI" id="CHEBI:29035"/>
        <label>2</label>
    </ligand>
</feature>
<feature type="binding site" evidence="8">
    <location>
        <position position="291"/>
    </location>
    <ligand>
        <name>Mn(2+)</name>
        <dbReference type="ChEBI" id="CHEBI:29035"/>
        <label>2</label>
    </ligand>
</feature>
<dbReference type="Gene3D" id="3.40.220.10">
    <property type="entry name" value="Leucine Aminopeptidase, subunit E, domain 1"/>
    <property type="match status" value="1"/>
</dbReference>
<proteinExistence type="inferred from homology"/>
<comment type="catalytic activity">
    <reaction evidence="1 8">
        <text>Release of an N-terminal amino acid, Xaa-|-Yaa-, in which Xaa is preferably Leu, but may be other amino acids including Pro although not Arg or Lys, and Yaa may be Pro. Amino acid amides and methyl esters are also readily hydrolyzed, but rates on arylamides are exceedingly low.</text>
        <dbReference type="EC" id="3.4.11.1"/>
    </reaction>
</comment>
<feature type="binding site" evidence="8">
    <location>
        <position position="350"/>
    </location>
    <ligand>
        <name>Mn(2+)</name>
        <dbReference type="ChEBI" id="CHEBI:29035"/>
        <label>1</label>
    </ligand>
</feature>
<evidence type="ECO:0000256" key="8">
    <source>
        <dbReference type="HAMAP-Rule" id="MF_00181"/>
    </source>
</evidence>
<dbReference type="Gene3D" id="3.40.630.10">
    <property type="entry name" value="Zn peptidases"/>
    <property type="match status" value="1"/>
</dbReference>
<dbReference type="InterPro" id="IPR008283">
    <property type="entry name" value="Peptidase_M17_N"/>
</dbReference>
<evidence type="ECO:0000256" key="2">
    <source>
        <dbReference type="ARBA" id="ARBA00000967"/>
    </source>
</evidence>
<feature type="active site" evidence="8">
    <location>
        <position position="354"/>
    </location>
</feature>
<evidence type="ECO:0000256" key="7">
    <source>
        <dbReference type="ARBA" id="ARBA00049972"/>
    </source>
</evidence>
<feature type="binding site" evidence="8">
    <location>
        <position position="272"/>
    </location>
    <ligand>
        <name>Mn(2+)</name>
        <dbReference type="ChEBI" id="CHEBI:29035"/>
        <label>1</label>
    </ligand>
</feature>
<name>A0A1I1KA98_9ACTN</name>
<reference evidence="10 11" key="1">
    <citation type="submission" date="2016-10" db="EMBL/GenBank/DDBJ databases">
        <authorList>
            <person name="de Groot N.N."/>
        </authorList>
    </citation>
    <scope>NUCLEOTIDE SEQUENCE [LARGE SCALE GENOMIC DNA]</scope>
    <source>
        <strain evidence="10 11">CGMCC 1.7056</strain>
    </source>
</reference>
<organism evidence="10 11">
    <name type="scientific">Nocardioides terrae</name>
    <dbReference type="NCBI Taxonomy" id="574651"/>
    <lineage>
        <taxon>Bacteria</taxon>
        <taxon>Bacillati</taxon>
        <taxon>Actinomycetota</taxon>
        <taxon>Actinomycetes</taxon>
        <taxon>Propionibacteriales</taxon>
        <taxon>Nocardioidaceae</taxon>
        <taxon>Nocardioides</taxon>
    </lineage>
</organism>
<dbReference type="GO" id="GO:0005737">
    <property type="term" value="C:cytoplasm"/>
    <property type="evidence" value="ECO:0007669"/>
    <property type="project" value="UniProtKB-SubCell"/>
</dbReference>
<comment type="function">
    <text evidence="7 8">Presumably involved in the processing and regular turnover of intracellular proteins. Catalyzes the removal of unsubstituted N-terminal amino acids from various peptides.</text>
</comment>
<dbReference type="OrthoDB" id="9809354at2"/>
<evidence type="ECO:0000313" key="10">
    <source>
        <dbReference type="EMBL" id="SFC57405.1"/>
    </source>
</evidence>
<dbReference type="PANTHER" id="PTHR11963:SF23">
    <property type="entry name" value="CYTOSOL AMINOPEPTIDASE"/>
    <property type="match status" value="1"/>
</dbReference>
<keyword evidence="8" id="KW-0479">Metal-binding</keyword>
<dbReference type="EMBL" id="FOLB01000008">
    <property type="protein sequence ID" value="SFC57405.1"/>
    <property type="molecule type" value="Genomic_DNA"/>
</dbReference>
<dbReference type="PRINTS" id="PR00481">
    <property type="entry name" value="LAMNOPPTDASE"/>
</dbReference>
<comment type="similarity">
    <text evidence="3 8">Belongs to the peptidase M17 family.</text>
</comment>
<dbReference type="GO" id="GO:0070006">
    <property type="term" value="F:metalloaminopeptidase activity"/>
    <property type="evidence" value="ECO:0007669"/>
    <property type="project" value="InterPro"/>
</dbReference>
<dbReference type="EC" id="3.4.11.1" evidence="8"/>
<dbReference type="PROSITE" id="PS00631">
    <property type="entry name" value="CYTOSOL_AP"/>
    <property type="match status" value="1"/>
</dbReference>
<dbReference type="HAMAP" id="MF_00181">
    <property type="entry name" value="Cytosol_peptidase_M17"/>
    <property type="match status" value="1"/>
</dbReference>
<dbReference type="InterPro" id="IPR011356">
    <property type="entry name" value="Leucine_aapep/pepB"/>
</dbReference>
<dbReference type="CDD" id="cd00433">
    <property type="entry name" value="Peptidase_M17"/>
    <property type="match status" value="1"/>
</dbReference>
<keyword evidence="8" id="KW-0963">Cytoplasm</keyword>
<comment type="subcellular location">
    <subcellularLocation>
        <location evidence="8">Cytoplasm</location>
    </subcellularLocation>
</comment>
<dbReference type="Proteomes" id="UP000198832">
    <property type="component" value="Unassembled WGS sequence"/>
</dbReference>
<dbReference type="GO" id="GO:0030145">
    <property type="term" value="F:manganese ion binding"/>
    <property type="evidence" value="ECO:0007669"/>
    <property type="project" value="UniProtKB-UniRule"/>
</dbReference>
<protein>
    <recommendedName>
        <fullName evidence="8">Probable cytosol aminopeptidase</fullName>
        <ecNumber evidence="8">3.4.11.1</ecNumber>
    </recommendedName>
    <alternativeName>
        <fullName evidence="8">Leucine aminopeptidase</fullName>
        <shortName evidence="8">LAP</shortName>
        <ecNumber evidence="8">3.4.11.10</ecNumber>
    </alternativeName>
    <alternativeName>
        <fullName evidence="8">Leucyl aminopeptidase</fullName>
    </alternativeName>
</protein>
<evidence type="ECO:0000313" key="11">
    <source>
        <dbReference type="Proteomes" id="UP000198832"/>
    </source>
</evidence>
<gene>
    <name evidence="8" type="primary">pepA</name>
    <name evidence="10" type="ORF">SAMN04487968_10848</name>
</gene>
<dbReference type="AlphaFoldDB" id="A0A1I1KA98"/>
<evidence type="ECO:0000259" key="9">
    <source>
        <dbReference type="PROSITE" id="PS00631"/>
    </source>
</evidence>
<feature type="binding site" evidence="8">
    <location>
        <position position="352"/>
    </location>
    <ligand>
        <name>Mn(2+)</name>
        <dbReference type="ChEBI" id="CHEBI:29035"/>
        <label>1</label>
    </ligand>
</feature>
<feature type="binding site" evidence="8">
    <location>
        <position position="352"/>
    </location>
    <ligand>
        <name>Mn(2+)</name>
        <dbReference type="ChEBI" id="CHEBI:29035"/>
        <label>2</label>
    </ligand>
</feature>
<comment type="cofactor">
    <cofactor evidence="8">
        <name>Mn(2+)</name>
        <dbReference type="ChEBI" id="CHEBI:29035"/>
    </cofactor>
    <text evidence="8">Binds 2 manganese ions per subunit.</text>
</comment>
<keyword evidence="8" id="KW-0464">Manganese</keyword>
<evidence type="ECO:0000256" key="5">
    <source>
        <dbReference type="ARBA" id="ARBA00022670"/>
    </source>
</evidence>
<dbReference type="InterPro" id="IPR023042">
    <property type="entry name" value="Peptidase_M17_leu_NH2_pept"/>
</dbReference>
<feature type="domain" description="Cytosol aminopeptidase" evidence="9">
    <location>
        <begin position="348"/>
        <end position="355"/>
    </location>
</feature>
<dbReference type="GO" id="GO:0006508">
    <property type="term" value="P:proteolysis"/>
    <property type="evidence" value="ECO:0007669"/>
    <property type="project" value="UniProtKB-KW"/>
</dbReference>
<accession>A0A1I1KA98</accession>
<dbReference type="SUPFAM" id="SSF52949">
    <property type="entry name" value="Macro domain-like"/>
    <property type="match status" value="1"/>
</dbReference>
<dbReference type="InterPro" id="IPR000819">
    <property type="entry name" value="Peptidase_M17_C"/>
</dbReference>
<dbReference type="InterPro" id="IPR043472">
    <property type="entry name" value="Macro_dom-like"/>
</dbReference>
<feature type="active site" evidence="8">
    <location>
        <position position="279"/>
    </location>
</feature>
<feature type="binding site" evidence="8">
    <location>
        <position position="267"/>
    </location>
    <ligand>
        <name>Mn(2+)</name>
        <dbReference type="ChEBI" id="CHEBI:29035"/>
        <label>2</label>
    </ligand>
</feature>
<dbReference type="STRING" id="574651.SAMN04487968_10848"/>